<dbReference type="Pfam" id="PF01844">
    <property type="entry name" value="HNH"/>
    <property type="match status" value="1"/>
</dbReference>
<comment type="similarity">
    <text evidence="1">Belongs to the Rv1128c/1148c/1588c/1702c/1945/3466 family.</text>
</comment>
<dbReference type="GO" id="GO:0004519">
    <property type="term" value="F:endonuclease activity"/>
    <property type="evidence" value="ECO:0007669"/>
    <property type="project" value="InterPro"/>
</dbReference>
<feature type="domain" description="HNH nuclease" evidence="3">
    <location>
        <begin position="398"/>
        <end position="450"/>
    </location>
</feature>
<dbReference type="STRING" id="767452.AVL62_06330"/>
<evidence type="ECO:0000313" key="4">
    <source>
        <dbReference type="EMBL" id="KUG59293.1"/>
    </source>
</evidence>
<evidence type="ECO:0000256" key="2">
    <source>
        <dbReference type="SAM" id="MobiDB-lite"/>
    </source>
</evidence>
<evidence type="ECO:0000313" key="5">
    <source>
        <dbReference type="Proteomes" id="UP000054837"/>
    </source>
</evidence>
<dbReference type="Gene3D" id="1.10.30.50">
    <property type="match status" value="1"/>
</dbReference>
<name>A0A0W8IH25_9MICO</name>
<proteinExistence type="inferred from homology"/>
<dbReference type="Proteomes" id="UP000054837">
    <property type="component" value="Unassembled WGS sequence"/>
</dbReference>
<keyword evidence="5" id="KW-1185">Reference proteome</keyword>
<evidence type="ECO:0000259" key="3">
    <source>
        <dbReference type="SMART" id="SM00507"/>
    </source>
</evidence>
<organism evidence="4 5">
    <name type="scientific">Serinicoccus chungangensis</name>
    <dbReference type="NCBI Taxonomy" id="767452"/>
    <lineage>
        <taxon>Bacteria</taxon>
        <taxon>Bacillati</taxon>
        <taxon>Actinomycetota</taxon>
        <taxon>Actinomycetes</taxon>
        <taxon>Micrococcales</taxon>
        <taxon>Ornithinimicrobiaceae</taxon>
        <taxon>Serinicoccus</taxon>
    </lineage>
</organism>
<feature type="region of interest" description="Disordered" evidence="2">
    <location>
        <begin position="1"/>
        <end position="24"/>
    </location>
</feature>
<dbReference type="SMART" id="SM00507">
    <property type="entry name" value="HNHc"/>
    <property type="match status" value="1"/>
</dbReference>
<dbReference type="InterPro" id="IPR003615">
    <property type="entry name" value="HNH_nuc"/>
</dbReference>
<dbReference type="OrthoDB" id="5177627at2"/>
<dbReference type="GO" id="GO:0003676">
    <property type="term" value="F:nucleic acid binding"/>
    <property type="evidence" value="ECO:0007669"/>
    <property type="project" value="InterPro"/>
</dbReference>
<dbReference type="GO" id="GO:0008270">
    <property type="term" value="F:zinc ion binding"/>
    <property type="evidence" value="ECO:0007669"/>
    <property type="project" value="InterPro"/>
</dbReference>
<dbReference type="InterPro" id="IPR003870">
    <property type="entry name" value="DUF222"/>
</dbReference>
<feature type="region of interest" description="Disordered" evidence="2">
    <location>
        <begin position="248"/>
        <end position="305"/>
    </location>
</feature>
<protein>
    <recommendedName>
        <fullName evidence="3">HNH nuclease domain-containing protein</fullName>
    </recommendedName>
</protein>
<dbReference type="InterPro" id="IPR002711">
    <property type="entry name" value="HNH"/>
</dbReference>
<dbReference type="RefSeq" id="WP_058889768.1">
    <property type="nucleotide sequence ID" value="NZ_LQBL01000002.1"/>
</dbReference>
<reference evidence="4 5" key="1">
    <citation type="submission" date="2015-12" db="EMBL/GenBank/DDBJ databases">
        <title>Serinicoccus chungangenesis strain CD08_5 genome sequencing and assembly.</title>
        <authorList>
            <person name="Chander A.M."/>
            <person name="Kaur G."/>
            <person name="Nair G.R."/>
            <person name="Dhawan D.K."/>
            <person name="Kochhar R.K."/>
            <person name="Mayilraj S."/>
            <person name="Bhadada S.K."/>
        </authorList>
    </citation>
    <scope>NUCLEOTIDE SEQUENCE [LARGE SCALE GENOMIC DNA]</scope>
    <source>
        <strain evidence="4 5">CD08_5</strain>
    </source>
</reference>
<accession>A0A0W8IH25</accession>
<sequence>MKGNRGGEGPSGGGRDPRTRGVEPGCAGAIDEVSRGLDRAVVALSRPALLLEQELSQVLSGLDTALARIQSLLVTVAREAITRGLHVGSGFSVIDWVRSQCPGLSTREAAEVATVARAGQEQVHQPLLDAVERGSVTVSRAASVLRALGRIRPAVGESEYAEATELLAAAAGDDRFDDKALTRITSKLVASCLSEREQVAREKARHELRDLHESSLADGSVRRFVLTVGDDADVATIQAILRSPLAAPVTATGDGGDPTATTSTTDSTATATTATTAPGTSATTAQGVTATTAPGMTAMLDTRTPGQRRYDAFMTVLRRGVAGSEGQPTTPKAQVMVTMALDELTGALRGAGLTVHEGTLSAGQVRQLACEADLIPAVLGEQGEILDLGRARRLVTPGQRRALAHRDQGCTFPGCHVPATWCDAHHVVHWARGGRSDLANYALLCPRHHTWVHQHDATAQVDATGVRWKLR</sequence>
<evidence type="ECO:0000256" key="1">
    <source>
        <dbReference type="ARBA" id="ARBA00023450"/>
    </source>
</evidence>
<dbReference type="CDD" id="cd00085">
    <property type="entry name" value="HNHc"/>
    <property type="match status" value="1"/>
</dbReference>
<gene>
    <name evidence="4" type="ORF">AVL62_06330</name>
</gene>
<feature type="compositionally biased region" description="Gly residues" evidence="2">
    <location>
        <begin position="1"/>
        <end position="14"/>
    </location>
</feature>
<dbReference type="AlphaFoldDB" id="A0A0W8IH25"/>
<comment type="caution">
    <text evidence="4">The sequence shown here is derived from an EMBL/GenBank/DDBJ whole genome shotgun (WGS) entry which is preliminary data.</text>
</comment>
<feature type="compositionally biased region" description="Low complexity" evidence="2">
    <location>
        <begin position="257"/>
        <end position="293"/>
    </location>
</feature>
<dbReference type="Pfam" id="PF02720">
    <property type="entry name" value="DUF222"/>
    <property type="match status" value="1"/>
</dbReference>
<dbReference type="EMBL" id="LQBL01000002">
    <property type="protein sequence ID" value="KUG59293.1"/>
    <property type="molecule type" value="Genomic_DNA"/>
</dbReference>